<dbReference type="AlphaFoldDB" id="A0A848B841"/>
<dbReference type="RefSeq" id="WP_019543778.1">
    <property type="nucleotide sequence ID" value="NZ_JABAFA010000041.1"/>
</dbReference>
<keyword evidence="2" id="KW-1185">Reference proteome</keyword>
<protein>
    <submittedName>
        <fullName evidence="1">Uncharacterized protein</fullName>
    </submittedName>
</protein>
<accession>A0A848B841</accession>
<evidence type="ECO:0000313" key="2">
    <source>
        <dbReference type="Proteomes" id="UP000543804"/>
    </source>
</evidence>
<name>A0A848B841_9FIRM</name>
<dbReference type="EMBL" id="JABAFA010000041">
    <property type="protein sequence ID" value="NMD99626.1"/>
    <property type="molecule type" value="Genomic_DNA"/>
</dbReference>
<organism evidence="1 2">
    <name type="scientific">Selenomonas bovis</name>
    <dbReference type="NCBI Taxonomy" id="416586"/>
    <lineage>
        <taxon>Bacteria</taxon>
        <taxon>Bacillati</taxon>
        <taxon>Bacillota</taxon>
        <taxon>Negativicutes</taxon>
        <taxon>Selenomonadales</taxon>
        <taxon>Selenomonadaceae</taxon>
        <taxon>Selenomonas</taxon>
    </lineage>
</organism>
<gene>
    <name evidence="1" type="ORF">HF878_09165</name>
</gene>
<reference evidence="1 2" key="1">
    <citation type="submission" date="2020-04" db="EMBL/GenBank/DDBJ databases">
        <authorList>
            <person name="Hitch T.C.A."/>
            <person name="Wylensek D."/>
            <person name="Clavel T."/>
        </authorList>
    </citation>
    <scope>NUCLEOTIDE SEQUENCE [LARGE SCALE GENOMIC DNA]</scope>
    <source>
        <strain evidence="1 2">PG-130-P53-12</strain>
    </source>
</reference>
<sequence length="175" mass="20832">MNQKKIPQARLYRRLFSRFWPERLKAYDMIASDLTERGCRLFHFHQLMPHEMDAKLLTGQIVSIYMKRFRPMRLAEFTLRMTELYDFLLQPMREERSPQHRVAEEMLLAIYDDDDMAARQQVSDFFATKLRPELSVLENFFRCYAATMREVRERCRMVRAGGQSREATEAGHGAA</sequence>
<comment type="caution">
    <text evidence="1">The sequence shown here is derived from an EMBL/GenBank/DDBJ whole genome shotgun (WGS) entry which is preliminary data.</text>
</comment>
<proteinExistence type="predicted"/>
<dbReference type="Proteomes" id="UP000543804">
    <property type="component" value="Unassembled WGS sequence"/>
</dbReference>
<evidence type="ECO:0000313" key="1">
    <source>
        <dbReference type="EMBL" id="NMD99626.1"/>
    </source>
</evidence>